<proteinExistence type="predicted"/>
<dbReference type="EMBL" id="KJ645900">
    <property type="protein sequence ID" value="AII17060.1"/>
    <property type="molecule type" value="Genomic_DNA"/>
</dbReference>
<dbReference type="GeneID" id="20041616"/>
<dbReference type="InterPro" id="IPR043804">
    <property type="entry name" value="DUF5871"/>
</dbReference>
<dbReference type="Pfam" id="PF19196">
    <property type="entry name" value="DUF5871"/>
    <property type="match status" value="1"/>
</dbReference>
<dbReference type="OrthoDB" id="8840at10239"/>
<evidence type="ECO:0000313" key="1">
    <source>
        <dbReference type="EMBL" id="AII17060.1"/>
    </source>
</evidence>
<keyword evidence="2" id="KW-1185">Reference proteome</keyword>
<sequence>MSLIKYDNFDETKITFSEPKMYGKNAKQIYLNFDDNLILLSSPRVRFPFGLSKYEEPGNSIKYSIDISFGDLTLPKHNKFYNIILCIEKQVIEEAKKQSFKWFRKENISDEILDSMFSSSIKHAKNNNYPPNLRLKIPYYNEKFNCSVFNHERERIDDFEAKLERNTKAFCVVKCLGIWIAGGKFGINWQVSQIKLEKPIENKLAGFSFIND</sequence>
<accession>A0A076FG76</accession>
<dbReference type="RefSeq" id="YP_009052317.1">
    <property type="nucleotide sequence ID" value="NC_024697.1"/>
</dbReference>
<dbReference type="KEGG" id="vg:20041616"/>
<gene>
    <name evidence="1" type="ORF">AaV_243</name>
</gene>
<reference evidence="1 2" key="1">
    <citation type="journal article" date="2014" name="Virology">
        <title>Genome of brown tide virus (AaV), the little giant of the Megaviridae, elucidates NCLDV genome expansion and host-virus coevolution.</title>
        <authorList>
            <person name="Moniruzzaman M."/>
            <person name="LeCleir G.R."/>
            <person name="Brown C.M."/>
            <person name="Gobler C.J."/>
            <person name="Bidle K.D."/>
            <person name="Wilson W.H."/>
            <person name="Wilhelm S.W."/>
        </authorList>
    </citation>
    <scope>NUCLEOTIDE SEQUENCE [LARGE SCALE GENOMIC DNA]</scope>
    <source>
        <strain evidence="1">BtV-01</strain>
    </source>
</reference>
<evidence type="ECO:0000313" key="2">
    <source>
        <dbReference type="Proteomes" id="UP000028667"/>
    </source>
</evidence>
<protein>
    <submittedName>
        <fullName evidence="1">Uncharacterized protein</fullName>
    </submittedName>
</protein>
<name>A0A076FG76_9VIRU</name>
<dbReference type="Proteomes" id="UP000028667">
    <property type="component" value="Segment"/>
</dbReference>
<organism evidence="1 2">
    <name type="scientific">Aureococcus anophagefferens virus</name>
    <dbReference type="NCBI Taxonomy" id="1474867"/>
    <lineage>
        <taxon>Viruses</taxon>
        <taxon>Varidnaviria</taxon>
        <taxon>Bamfordvirae</taxon>
        <taxon>Nucleocytoviricota</taxon>
        <taxon>Megaviricetes</taxon>
        <taxon>Imitervirales</taxon>
        <taxon>Schizomimiviridae</taxon>
        <taxon>Kratosvirus</taxon>
        <taxon>Kratosvirus quantuckense</taxon>
    </lineage>
</organism>